<feature type="chain" id="PRO_5047226574" evidence="1">
    <location>
        <begin position="20"/>
        <end position="42"/>
    </location>
</feature>
<feature type="signal peptide" evidence="1">
    <location>
        <begin position="1"/>
        <end position="19"/>
    </location>
</feature>
<protein>
    <submittedName>
        <fullName evidence="2">Uncharacterized protein</fullName>
    </submittedName>
</protein>
<name>A0ABW3KTQ3_9FLAO</name>
<keyword evidence="1" id="KW-0732">Signal</keyword>
<dbReference type="EMBL" id="JBHTKM010000063">
    <property type="protein sequence ID" value="MFD1017219.1"/>
    <property type="molecule type" value="Genomic_DNA"/>
</dbReference>
<organism evidence="2 3">
    <name type="scientific">Winogradskyella rapida</name>
    <dbReference type="NCBI Taxonomy" id="549701"/>
    <lineage>
        <taxon>Bacteria</taxon>
        <taxon>Pseudomonadati</taxon>
        <taxon>Bacteroidota</taxon>
        <taxon>Flavobacteriia</taxon>
        <taxon>Flavobacteriales</taxon>
        <taxon>Flavobacteriaceae</taxon>
        <taxon>Winogradskyella</taxon>
    </lineage>
</organism>
<accession>A0ABW3KTQ3</accession>
<sequence>MKQRITFVFAFVLGSFCFAQTLDFKNVDFSTSAFSNEELTAF</sequence>
<gene>
    <name evidence="2" type="ORF">ACFQ13_14925</name>
</gene>
<comment type="caution">
    <text evidence="2">The sequence shown here is derived from an EMBL/GenBank/DDBJ whole genome shotgun (WGS) entry which is preliminary data.</text>
</comment>
<keyword evidence="3" id="KW-1185">Reference proteome</keyword>
<dbReference type="RefSeq" id="WP_386118736.1">
    <property type="nucleotide sequence ID" value="NZ_JBHTKM010000063.1"/>
</dbReference>
<reference evidence="3" key="1">
    <citation type="journal article" date="2019" name="Int. J. Syst. Evol. Microbiol.">
        <title>The Global Catalogue of Microorganisms (GCM) 10K type strain sequencing project: providing services to taxonomists for standard genome sequencing and annotation.</title>
        <authorList>
            <consortium name="The Broad Institute Genomics Platform"/>
            <consortium name="The Broad Institute Genome Sequencing Center for Infectious Disease"/>
            <person name="Wu L."/>
            <person name="Ma J."/>
        </authorList>
    </citation>
    <scope>NUCLEOTIDE SEQUENCE [LARGE SCALE GENOMIC DNA]</scope>
    <source>
        <strain evidence="3">CCUG 56098</strain>
    </source>
</reference>
<dbReference type="Proteomes" id="UP001597086">
    <property type="component" value="Unassembled WGS sequence"/>
</dbReference>
<proteinExistence type="predicted"/>
<evidence type="ECO:0000256" key="1">
    <source>
        <dbReference type="SAM" id="SignalP"/>
    </source>
</evidence>
<evidence type="ECO:0000313" key="3">
    <source>
        <dbReference type="Proteomes" id="UP001597086"/>
    </source>
</evidence>
<evidence type="ECO:0000313" key="2">
    <source>
        <dbReference type="EMBL" id="MFD1017219.1"/>
    </source>
</evidence>